<dbReference type="InterPro" id="IPR001789">
    <property type="entry name" value="Sig_transdc_resp-reg_receiver"/>
</dbReference>
<dbReference type="InterPro" id="IPR029787">
    <property type="entry name" value="Nucleotide_cyclase"/>
</dbReference>
<feature type="domain" description="PAS" evidence="3">
    <location>
        <begin position="266"/>
        <end position="307"/>
    </location>
</feature>
<dbReference type="CDD" id="cd01949">
    <property type="entry name" value="GGDEF"/>
    <property type="match status" value="1"/>
</dbReference>
<feature type="domain" description="EAL" evidence="5">
    <location>
        <begin position="566"/>
        <end position="820"/>
    </location>
</feature>
<dbReference type="InterPro" id="IPR000014">
    <property type="entry name" value="PAS"/>
</dbReference>
<dbReference type="SUPFAM" id="SSF52172">
    <property type="entry name" value="CheY-like"/>
    <property type="match status" value="1"/>
</dbReference>
<dbReference type="InterPro" id="IPR000700">
    <property type="entry name" value="PAS-assoc_C"/>
</dbReference>
<evidence type="ECO:0000313" key="8">
    <source>
        <dbReference type="Proteomes" id="UP001486808"/>
    </source>
</evidence>
<comment type="caution">
    <text evidence="7">The sequence shown here is derived from an EMBL/GenBank/DDBJ whole genome shotgun (WGS) entry which is preliminary data.</text>
</comment>
<dbReference type="SUPFAM" id="SSF55785">
    <property type="entry name" value="PYP-like sensor domain (PAS domain)"/>
    <property type="match status" value="2"/>
</dbReference>
<evidence type="ECO:0000259" key="4">
    <source>
        <dbReference type="PROSITE" id="PS50113"/>
    </source>
</evidence>
<dbReference type="SMART" id="SM00267">
    <property type="entry name" value="GGDEF"/>
    <property type="match status" value="1"/>
</dbReference>
<feature type="domain" description="PAS" evidence="3">
    <location>
        <begin position="144"/>
        <end position="214"/>
    </location>
</feature>
<dbReference type="InterPro" id="IPR035919">
    <property type="entry name" value="EAL_sf"/>
</dbReference>
<dbReference type="InterPro" id="IPR035965">
    <property type="entry name" value="PAS-like_dom_sf"/>
</dbReference>
<evidence type="ECO:0000256" key="1">
    <source>
        <dbReference type="PROSITE-ProRule" id="PRU00169"/>
    </source>
</evidence>
<dbReference type="Gene3D" id="3.20.20.450">
    <property type="entry name" value="EAL domain"/>
    <property type="match status" value="1"/>
</dbReference>
<dbReference type="PROSITE" id="PS50110">
    <property type="entry name" value="RESPONSE_REGULATORY"/>
    <property type="match status" value="1"/>
</dbReference>
<dbReference type="Pfam" id="PF00989">
    <property type="entry name" value="PAS"/>
    <property type="match status" value="1"/>
</dbReference>
<feature type="domain" description="GGDEF" evidence="6">
    <location>
        <begin position="424"/>
        <end position="557"/>
    </location>
</feature>
<dbReference type="PROSITE" id="PS50112">
    <property type="entry name" value="PAS"/>
    <property type="match status" value="2"/>
</dbReference>
<dbReference type="InterPro" id="IPR011006">
    <property type="entry name" value="CheY-like_superfamily"/>
</dbReference>
<keyword evidence="1" id="KW-0597">Phosphoprotein</keyword>
<dbReference type="Gene3D" id="3.30.70.270">
    <property type="match status" value="1"/>
</dbReference>
<dbReference type="Gene3D" id="3.30.450.20">
    <property type="entry name" value="PAS domain"/>
    <property type="match status" value="2"/>
</dbReference>
<name>A0ABP9ZK93_9GAMM</name>
<feature type="domain" description="PAC" evidence="4">
    <location>
        <begin position="340"/>
        <end position="392"/>
    </location>
</feature>
<dbReference type="Pfam" id="PF00072">
    <property type="entry name" value="Response_reg"/>
    <property type="match status" value="1"/>
</dbReference>
<dbReference type="Gene3D" id="3.40.50.2300">
    <property type="match status" value="1"/>
</dbReference>
<feature type="domain" description="Response regulatory" evidence="2">
    <location>
        <begin position="14"/>
        <end position="130"/>
    </location>
</feature>
<dbReference type="SMART" id="SM00052">
    <property type="entry name" value="EAL"/>
    <property type="match status" value="1"/>
</dbReference>
<dbReference type="InterPro" id="IPR043128">
    <property type="entry name" value="Rev_trsase/Diguanyl_cyclase"/>
</dbReference>
<dbReference type="CDD" id="cd00130">
    <property type="entry name" value="PAS"/>
    <property type="match status" value="1"/>
</dbReference>
<dbReference type="PANTHER" id="PTHR44757:SF2">
    <property type="entry name" value="BIOFILM ARCHITECTURE MAINTENANCE PROTEIN MBAA"/>
    <property type="match status" value="1"/>
</dbReference>
<dbReference type="InterPro" id="IPR001633">
    <property type="entry name" value="EAL_dom"/>
</dbReference>
<dbReference type="PROSITE" id="PS50887">
    <property type="entry name" value="GGDEF"/>
    <property type="match status" value="1"/>
</dbReference>
<dbReference type="SUPFAM" id="SSF141868">
    <property type="entry name" value="EAL domain-like"/>
    <property type="match status" value="1"/>
</dbReference>
<dbReference type="NCBIfam" id="TIGR00229">
    <property type="entry name" value="sensory_box"/>
    <property type="match status" value="2"/>
</dbReference>
<dbReference type="CDD" id="cd01948">
    <property type="entry name" value="EAL"/>
    <property type="match status" value="1"/>
</dbReference>
<evidence type="ECO:0000259" key="6">
    <source>
        <dbReference type="PROSITE" id="PS50887"/>
    </source>
</evidence>
<dbReference type="Pfam" id="PF00990">
    <property type="entry name" value="GGDEF"/>
    <property type="match status" value="1"/>
</dbReference>
<gene>
    <name evidence="7" type="ORF">NBRC116187_02500</name>
</gene>
<dbReference type="InterPro" id="IPR000160">
    <property type="entry name" value="GGDEF_dom"/>
</dbReference>
<dbReference type="RefSeq" id="WP_353385773.1">
    <property type="nucleotide sequence ID" value="NZ_BAABWD010000001.1"/>
</dbReference>
<dbReference type="Proteomes" id="UP001486808">
    <property type="component" value="Unassembled WGS sequence"/>
</dbReference>
<evidence type="ECO:0000259" key="2">
    <source>
        <dbReference type="PROSITE" id="PS50110"/>
    </source>
</evidence>
<dbReference type="PROSITE" id="PS50883">
    <property type="entry name" value="EAL"/>
    <property type="match status" value="1"/>
</dbReference>
<dbReference type="PROSITE" id="PS50113">
    <property type="entry name" value="PAC"/>
    <property type="match status" value="2"/>
</dbReference>
<sequence length="824" mass="91886">MEPRKPEDPQKQWRILIVEDNEDDALLVVNHLEVHGWSVTWERVEAEDTLQLALSNGEWDVVLSDYSMPLFDGAQALASVRRYSEDLPFIYVSGTLGEKAAVEAIRAGAQDYIVKNDLQRLAPVIQRSVAERAAEKIHRASRQLLRKLSQAVDQAADSIFITDREGRIEYVNPAFERMTGYSAAQANGELFTLLKAPEQNPEAYVQINQTLRQGRTYRGTLINRTQSGSVFFEEKVISPLVDAEGRITHFVSTGRDVTERIKAEEDRMRLNAILEATTDAVAISDAQGKVMYLNRAGQELFGEASYESPYRVEDQPNHAMQTAQELILSALSQAERHGVVERESMLSLADGEKLYLSEVIMAHRDKSGETAYFSTIARNISERKQFEAELQHQATHDGLTGLANRVMLGQQLQSEIQRAEQRQSRMAVLFLDMDNFKRINDSLGHGTGDLLLQQISGRLSRHIRPKDLLARYGADEFVIVASDLNAPEAIVGVLDKLKRAFEAPIRLAEQDIFVSFTAGVSIWPDDGQTVEALLRNADSAMNQAKAAGGRAFRFYAPAMNERQQDLLALESDLHWALERNEFVIYYQPQADMLSGKVVGMEALLRWQHPERGLIQPDDFIPLLEETGLIVKVGLWVLKQACLDAMAQQAQTQLPLRISVNLSARQFSAGDLAAQVAEVLAEIGFAPNQLELEITEQMLINDLETSAGTLEALQRLGVRVSIDDFGTGYCSLAYLKRFPLHALKIDRTFVSELPANLSDSAIVEATILLAHKLGLEVVAEGVEQAEQLHFLRQLGCNMVQGYYLSKPRPAAELAGMVALDLADLY</sequence>
<feature type="domain" description="PAC" evidence="4">
    <location>
        <begin position="215"/>
        <end position="269"/>
    </location>
</feature>
<dbReference type="Pfam" id="PF13426">
    <property type="entry name" value="PAS_9"/>
    <property type="match status" value="1"/>
</dbReference>
<dbReference type="SMART" id="SM00086">
    <property type="entry name" value="PAC"/>
    <property type="match status" value="2"/>
</dbReference>
<dbReference type="SMART" id="SM00448">
    <property type="entry name" value="REC"/>
    <property type="match status" value="1"/>
</dbReference>
<dbReference type="InterPro" id="IPR013767">
    <property type="entry name" value="PAS_fold"/>
</dbReference>
<dbReference type="NCBIfam" id="TIGR00254">
    <property type="entry name" value="GGDEF"/>
    <property type="match status" value="1"/>
</dbReference>
<dbReference type="PANTHER" id="PTHR44757">
    <property type="entry name" value="DIGUANYLATE CYCLASE DGCP"/>
    <property type="match status" value="1"/>
</dbReference>
<keyword evidence="8" id="KW-1185">Reference proteome</keyword>
<evidence type="ECO:0000259" key="3">
    <source>
        <dbReference type="PROSITE" id="PS50112"/>
    </source>
</evidence>
<dbReference type="SMART" id="SM00091">
    <property type="entry name" value="PAS"/>
    <property type="match status" value="2"/>
</dbReference>
<dbReference type="CDD" id="cd00156">
    <property type="entry name" value="REC"/>
    <property type="match status" value="1"/>
</dbReference>
<evidence type="ECO:0000259" key="5">
    <source>
        <dbReference type="PROSITE" id="PS50883"/>
    </source>
</evidence>
<dbReference type="EMBL" id="BAABWD010000001">
    <property type="protein sequence ID" value="GAA6129890.1"/>
    <property type="molecule type" value="Genomic_DNA"/>
</dbReference>
<dbReference type="SUPFAM" id="SSF55073">
    <property type="entry name" value="Nucleotide cyclase"/>
    <property type="match status" value="1"/>
</dbReference>
<proteinExistence type="predicted"/>
<feature type="modified residue" description="4-aspartylphosphate" evidence="1">
    <location>
        <position position="65"/>
    </location>
</feature>
<organism evidence="7 8">
    <name type="scientific">Halopseudomonas sabulinigri</name>
    <dbReference type="NCBI Taxonomy" id="472181"/>
    <lineage>
        <taxon>Bacteria</taxon>
        <taxon>Pseudomonadati</taxon>
        <taxon>Pseudomonadota</taxon>
        <taxon>Gammaproteobacteria</taxon>
        <taxon>Pseudomonadales</taxon>
        <taxon>Pseudomonadaceae</taxon>
        <taxon>Halopseudomonas</taxon>
    </lineage>
</organism>
<reference evidence="7 8" key="1">
    <citation type="submission" date="2024-04" db="EMBL/GenBank/DDBJ databases">
        <title>Draft genome sequence of Halopseudomonas sabulinigri NBRC 116187.</title>
        <authorList>
            <person name="Miyakawa T."/>
            <person name="Kusuya Y."/>
            <person name="Miura T."/>
        </authorList>
    </citation>
    <scope>NUCLEOTIDE SEQUENCE [LARGE SCALE GENOMIC DNA]</scope>
    <source>
        <strain evidence="7 8">4NH20-0042</strain>
    </source>
</reference>
<dbReference type="InterPro" id="IPR052155">
    <property type="entry name" value="Biofilm_reg_signaling"/>
</dbReference>
<protein>
    <submittedName>
        <fullName evidence="7">EAL domain-containing protein</fullName>
    </submittedName>
</protein>
<accession>A0ABP9ZK93</accession>
<dbReference type="InterPro" id="IPR001610">
    <property type="entry name" value="PAC"/>
</dbReference>
<dbReference type="Pfam" id="PF00563">
    <property type="entry name" value="EAL"/>
    <property type="match status" value="1"/>
</dbReference>
<evidence type="ECO:0000313" key="7">
    <source>
        <dbReference type="EMBL" id="GAA6129890.1"/>
    </source>
</evidence>